<keyword evidence="4" id="KW-1003">Cell membrane</keyword>
<evidence type="ECO:0000256" key="7">
    <source>
        <dbReference type="ARBA" id="ARBA00022723"/>
    </source>
</evidence>
<evidence type="ECO:0000256" key="9">
    <source>
        <dbReference type="ARBA" id="ARBA00022833"/>
    </source>
</evidence>
<name>A0A1I3AFP0_9FIRM</name>
<evidence type="ECO:0000256" key="13">
    <source>
        <dbReference type="SAM" id="Phobius"/>
    </source>
</evidence>
<keyword evidence="8" id="KW-0378">Hydrolase</keyword>
<feature type="transmembrane region" description="Helical" evidence="13">
    <location>
        <begin position="12"/>
        <end position="34"/>
    </location>
</feature>
<dbReference type="RefSeq" id="WP_093368694.1">
    <property type="nucleotide sequence ID" value="NZ_FOQA01000001.1"/>
</dbReference>
<evidence type="ECO:0000256" key="11">
    <source>
        <dbReference type="ARBA" id="ARBA00023049"/>
    </source>
</evidence>
<organism evidence="15 16">
    <name type="scientific">Tindallia magadiensis</name>
    <dbReference type="NCBI Taxonomy" id="69895"/>
    <lineage>
        <taxon>Bacteria</taxon>
        <taxon>Bacillati</taxon>
        <taxon>Bacillota</taxon>
        <taxon>Clostridia</taxon>
        <taxon>Peptostreptococcales</taxon>
        <taxon>Tindalliaceae</taxon>
        <taxon>Tindallia</taxon>
    </lineage>
</organism>
<dbReference type="CDD" id="cd06158">
    <property type="entry name" value="S2P-M50_like_1"/>
    <property type="match status" value="1"/>
</dbReference>
<reference evidence="16" key="1">
    <citation type="submission" date="2016-10" db="EMBL/GenBank/DDBJ databases">
        <authorList>
            <person name="Varghese N."/>
            <person name="Submissions S."/>
        </authorList>
    </citation>
    <scope>NUCLEOTIDE SEQUENCE [LARGE SCALE GENOMIC DNA]</scope>
    <source>
        <strain evidence="16">Z-7934</strain>
    </source>
</reference>
<dbReference type="EMBL" id="FOQA01000001">
    <property type="protein sequence ID" value="SFH48676.1"/>
    <property type="molecule type" value="Genomic_DNA"/>
</dbReference>
<keyword evidence="5 15" id="KW-0645">Protease</keyword>
<keyword evidence="6 13" id="KW-0812">Transmembrane</keyword>
<feature type="transmembrane region" description="Helical" evidence="13">
    <location>
        <begin position="46"/>
        <end position="68"/>
    </location>
</feature>
<proteinExistence type="inferred from homology"/>
<keyword evidence="16" id="KW-1185">Reference proteome</keyword>
<feature type="transmembrane region" description="Helical" evidence="13">
    <location>
        <begin position="163"/>
        <end position="181"/>
    </location>
</feature>
<gene>
    <name evidence="15" type="ORF">SAMN05192551_101174</name>
</gene>
<keyword evidence="11" id="KW-0482">Metalloprotease</keyword>
<evidence type="ECO:0000256" key="8">
    <source>
        <dbReference type="ARBA" id="ARBA00022801"/>
    </source>
</evidence>
<keyword evidence="12 13" id="KW-0472">Membrane</keyword>
<comment type="cofactor">
    <cofactor evidence="1">
        <name>Zn(2+)</name>
        <dbReference type="ChEBI" id="CHEBI:29105"/>
    </cofactor>
</comment>
<protein>
    <submittedName>
        <fullName evidence="15">Zn-dependent protease (Includes SpoIVFB)</fullName>
    </submittedName>
</protein>
<dbReference type="Pfam" id="PF02163">
    <property type="entry name" value="Peptidase_M50"/>
    <property type="match status" value="1"/>
</dbReference>
<dbReference type="GO" id="GO:0005886">
    <property type="term" value="C:plasma membrane"/>
    <property type="evidence" value="ECO:0007669"/>
    <property type="project" value="UniProtKB-SubCell"/>
</dbReference>
<evidence type="ECO:0000256" key="1">
    <source>
        <dbReference type="ARBA" id="ARBA00001947"/>
    </source>
</evidence>
<evidence type="ECO:0000256" key="2">
    <source>
        <dbReference type="ARBA" id="ARBA00004651"/>
    </source>
</evidence>
<dbReference type="GO" id="GO:0006508">
    <property type="term" value="P:proteolysis"/>
    <property type="evidence" value="ECO:0007669"/>
    <property type="project" value="UniProtKB-KW"/>
</dbReference>
<comment type="similarity">
    <text evidence="3">Belongs to the peptidase M50B family.</text>
</comment>
<evidence type="ECO:0000256" key="12">
    <source>
        <dbReference type="ARBA" id="ARBA00023136"/>
    </source>
</evidence>
<dbReference type="InterPro" id="IPR044537">
    <property type="entry name" value="Rip2-like"/>
</dbReference>
<keyword evidence="7" id="KW-0479">Metal-binding</keyword>
<keyword evidence="10 13" id="KW-1133">Transmembrane helix</keyword>
<dbReference type="PANTHER" id="PTHR35864:SF1">
    <property type="entry name" value="ZINC METALLOPROTEASE YWHC-RELATED"/>
    <property type="match status" value="1"/>
</dbReference>
<dbReference type="STRING" id="69895.SAMN05192551_101174"/>
<evidence type="ECO:0000256" key="10">
    <source>
        <dbReference type="ARBA" id="ARBA00022989"/>
    </source>
</evidence>
<evidence type="ECO:0000313" key="15">
    <source>
        <dbReference type="EMBL" id="SFH48676.1"/>
    </source>
</evidence>
<evidence type="ECO:0000256" key="5">
    <source>
        <dbReference type="ARBA" id="ARBA00022670"/>
    </source>
</evidence>
<dbReference type="AlphaFoldDB" id="A0A1I3AFP0"/>
<evidence type="ECO:0000256" key="3">
    <source>
        <dbReference type="ARBA" id="ARBA00007931"/>
    </source>
</evidence>
<accession>A0A1I3AFP0</accession>
<dbReference type="InterPro" id="IPR008915">
    <property type="entry name" value="Peptidase_M50"/>
</dbReference>
<feature type="domain" description="Peptidase M50" evidence="14">
    <location>
        <begin position="121"/>
        <end position="179"/>
    </location>
</feature>
<sequence length="208" mass="23336">MFNLDPTRIMMILPGILIGLTIHEFSHGYTAYLLGDDTARNQGRLTLNPVAHIDPVGFFMLIFAGFGWAKPVPINPYYFTDRRKGTFLVSIAGPVSNIIMAFLLTTLLGILMRTVGTSFAVQRIILSAVSINLVLAVFNLFPIPPLDGSKIVMSLFPSRFEETFYQIEQYSVIILVILLVFGVIRNILFPIVDVLYNILLLYLSMIVF</sequence>
<evidence type="ECO:0000313" key="16">
    <source>
        <dbReference type="Proteomes" id="UP000199287"/>
    </source>
</evidence>
<dbReference type="PANTHER" id="PTHR35864">
    <property type="entry name" value="ZINC METALLOPROTEASE MJ0611-RELATED"/>
    <property type="match status" value="1"/>
</dbReference>
<evidence type="ECO:0000256" key="6">
    <source>
        <dbReference type="ARBA" id="ARBA00022692"/>
    </source>
</evidence>
<feature type="transmembrane region" description="Helical" evidence="13">
    <location>
        <begin position="88"/>
        <end position="112"/>
    </location>
</feature>
<dbReference type="GO" id="GO:0008237">
    <property type="term" value="F:metallopeptidase activity"/>
    <property type="evidence" value="ECO:0007669"/>
    <property type="project" value="UniProtKB-KW"/>
</dbReference>
<feature type="transmembrane region" description="Helical" evidence="13">
    <location>
        <begin position="188"/>
        <end position="207"/>
    </location>
</feature>
<keyword evidence="9" id="KW-0862">Zinc</keyword>
<feature type="transmembrane region" description="Helical" evidence="13">
    <location>
        <begin position="124"/>
        <end position="143"/>
    </location>
</feature>
<dbReference type="InterPro" id="IPR052348">
    <property type="entry name" value="Metallopeptidase_M50B"/>
</dbReference>
<evidence type="ECO:0000259" key="14">
    <source>
        <dbReference type="Pfam" id="PF02163"/>
    </source>
</evidence>
<comment type="subcellular location">
    <subcellularLocation>
        <location evidence="2">Cell membrane</location>
        <topology evidence="2">Multi-pass membrane protein</topology>
    </subcellularLocation>
</comment>
<evidence type="ECO:0000256" key="4">
    <source>
        <dbReference type="ARBA" id="ARBA00022475"/>
    </source>
</evidence>
<dbReference type="GO" id="GO:0046872">
    <property type="term" value="F:metal ion binding"/>
    <property type="evidence" value="ECO:0007669"/>
    <property type="project" value="UniProtKB-KW"/>
</dbReference>
<dbReference type="Proteomes" id="UP000199287">
    <property type="component" value="Unassembled WGS sequence"/>
</dbReference>
<dbReference type="OrthoDB" id="9800627at2"/>